<accession>A0A8X8IFL2</accession>
<keyword evidence="3 10" id="KW-1134">Transmembrane beta strand</keyword>
<dbReference type="RefSeq" id="WP_092723438.1">
    <property type="nucleotide sequence ID" value="NZ_FNNO01000005.1"/>
</dbReference>
<evidence type="ECO:0000256" key="11">
    <source>
        <dbReference type="RuleBase" id="RU003357"/>
    </source>
</evidence>
<name>A0A8X8IFL2_9BACT</name>
<dbReference type="GO" id="GO:0015344">
    <property type="term" value="F:siderophore uptake transmembrane transporter activity"/>
    <property type="evidence" value="ECO:0007669"/>
    <property type="project" value="TreeGrafter"/>
</dbReference>
<dbReference type="AlphaFoldDB" id="A0A8X8IFL2"/>
<dbReference type="InterPro" id="IPR000531">
    <property type="entry name" value="Beta-barrel_TonB"/>
</dbReference>
<evidence type="ECO:0000256" key="12">
    <source>
        <dbReference type="SAM" id="SignalP"/>
    </source>
</evidence>
<sequence>MKKAIVILYLLLPTTIILAQKKTDTVKTVPVPIKKDTIPPQPQKDTTLTPSKKPFEGESEVIVVSSSRTNSRIEDLPTKVEVLGAEEMHEENGIKPGNIVSLLGDIAGIQIQQTNAATGNADMRIQGLQGKYTQILRDGIPLFGGYSGSFSILQIPPLDLQQVELVKGSSSTLYGGGAIAGMLNLVSKKPKLGTPEGSFTLNRSTLKENNPNLFFSNRNKNAGYTLFAGGTLQNAVDVNNDGFSDVPDVKSVFIHPRVFLYGGEKSTVILGYTLNYEDRKGGDMKVLDKTAGPQNQFFIQNKSLRNVADITWEQQLPNSAQLTAKASTSFFNRDVNTNVFGMKGNQFSWYSEVAYSQRKGQHNYVMGINFNGDDFKKQHPDSSLIPNESSNTLGFFAQDDWKFANAFTLQSGLRVDVNNSYGTFVLPRLSLMYKMNRNITMRLGGGLGYKTPTLFNAELDERDYHYLAGYSTGIKAERSAGANFDINYKRNMGEWSLTINQSFFYNRINQPLLLDSMGTTPAILRYQNAGAPIETTGFETYIQAKEDELELYLGYVYTDARRKYDAVNTALPLIARHKLAAIIAYKFTEKFKAGFETAYTGVQHLDNGQTTTPYVFMAAMLGYKIGKASFVLNCENLLDYRQSKNNPVVFPPYTNPRFPEIWAPLEGRVLNLSMYVKF</sequence>
<dbReference type="PANTHER" id="PTHR30069">
    <property type="entry name" value="TONB-DEPENDENT OUTER MEMBRANE RECEPTOR"/>
    <property type="match status" value="1"/>
</dbReference>
<comment type="subcellular location">
    <subcellularLocation>
        <location evidence="1 10">Cell outer membrane</location>
        <topology evidence="1 10">Multi-pass membrane protein</topology>
    </subcellularLocation>
</comment>
<evidence type="ECO:0000313" key="15">
    <source>
        <dbReference type="EMBL" id="SDW75789.1"/>
    </source>
</evidence>
<evidence type="ECO:0000259" key="14">
    <source>
        <dbReference type="Pfam" id="PF07715"/>
    </source>
</evidence>
<keyword evidence="16" id="KW-1185">Reference proteome</keyword>
<feature type="chain" id="PRO_5036443058" evidence="12">
    <location>
        <begin position="20"/>
        <end position="678"/>
    </location>
</feature>
<evidence type="ECO:0000256" key="3">
    <source>
        <dbReference type="ARBA" id="ARBA00022452"/>
    </source>
</evidence>
<dbReference type="InterPro" id="IPR037066">
    <property type="entry name" value="Plug_dom_sf"/>
</dbReference>
<keyword evidence="4 10" id="KW-0812">Transmembrane</keyword>
<keyword evidence="8 15" id="KW-0675">Receptor</keyword>
<evidence type="ECO:0000313" key="16">
    <source>
        <dbReference type="Proteomes" id="UP000198711"/>
    </source>
</evidence>
<comment type="caution">
    <text evidence="15">The sequence shown here is derived from an EMBL/GenBank/DDBJ whole genome shotgun (WGS) entry which is preliminary data.</text>
</comment>
<dbReference type="Pfam" id="PF07715">
    <property type="entry name" value="Plug"/>
    <property type="match status" value="1"/>
</dbReference>
<dbReference type="GO" id="GO:0009279">
    <property type="term" value="C:cell outer membrane"/>
    <property type="evidence" value="ECO:0007669"/>
    <property type="project" value="UniProtKB-SubCell"/>
</dbReference>
<dbReference type="InterPro" id="IPR039426">
    <property type="entry name" value="TonB-dep_rcpt-like"/>
</dbReference>
<evidence type="ECO:0000256" key="1">
    <source>
        <dbReference type="ARBA" id="ARBA00004571"/>
    </source>
</evidence>
<evidence type="ECO:0000256" key="6">
    <source>
        <dbReference type="ARBA" id="ARBA00023077"/>
    </source>
</evidence>
<dbReference type="Gene3D" id="2.170.130.10">
    <property type="entry name" value="TonB-dependent receptor, plug domain"/>
    <property type="match status" value="1"/>
</dbReference>
<dbReference type="SUPFAM" id="SSF56935">
    <property type="entry name" value="Porins"/>
    <property type="match status" value="1"/>
</dbReference>
<evidence type="ECO:0000256" key="5">
    <source>
        <dbReference type="ARBA" id="ARBA00022729"/>
    </source>
</evidence>
<evidence type="ECO:0000256" key="2">
    <source>
        <dbReference type="ARBA" id="ARBA00022448"/>
    </source>
</evidence>
<keyword evidence="7 10" id="KW-0472">Membrane</keyword>
<keyword evidence="2 10" id="KW-0813">Transport</keyword>
<keyword evidence="6 11" id="KW-0798">TonB box</keyword>
<evidence type="ECO:0000259" key="13">
    <source>
        <dbReference type="Pfam" id="PF00593"/>
    </source>
</evidence>
<reference evidence="15 16" key="1">
    <citation type="submission" date="2016-10" db="EMBL/GenBank/DDBJ databases">
        <authorList>
            <person name="Varghese N."/>
            <person name="Submissions S."/>
        </authorList>
    </citation>
    <scope>NUCLEOTIDE SEQUENCE [LARGE SCALE GENOMIC DNA]</scope>
    <source>
        <strain evidence="15 16">DSM 25353</strain>
    </source>
</reference>
<proteinExistence type="inferred from homology"/>
<evidence type="ECO:0000256" key="7">
    <source>
        <dbReference type="ARBA" id="ARBA00023136"/>
    </source>
</evidence>
<evidence type="ECO:0000256" key="10">
    <source>
        <dbReference type="PROSITE-ProRule" id="PRU01360"/>
    </source>
</evidence>
<dbReference type="PROSITE" id="PS52016">
    <property type="entry name" value="TONB_DEPENDENT_REC_3"/>
    <property type="match status" value="1"/>
</dbReference>
<feature type="domain" description="TonB-dependent receptor plug" evidence="14">
    <location>
        <begin position="73"/>
        <end position="181"/>
    </location>
</feature>
<dbReference type="GO" id="GO:0044718">
    <property type="term" value="P:siderophore transmembrane transport"/>
    <property type="evidence" value="ECO:0007669"/>
    <property type="project" value="TreeGrafter"/>
</dbReference>
<dbReference type="EMBL" id="FNNO01000005">
    <property type="protein sequence ID" value="SDW75789.1"/>
    <property type="molecule type" value="Genomic_DNA"/>
</dbReference>
<evidence type="ECO:0000256" key="9">
    <source>
        <dbReference type="ARBA" id="ARBA00023237"/>
    </source>
</evidence>
<feature type="domain" description="TonB-dependent receptor-like beta-barrel" evidence="13">
    <location>
        <begin position="257"/>
        <end position="637"/>
    </location>
</feature>
<feature type="signal peptide" evidence="12">
    <location>
        <begin position="1"/>
        <end position="19"/>
    </location>
</feature>
<dbReference type="Gene3D" id="2.40.170.20">
    <property type="entry name" value="TonB-dependent receptor, beta-barrel domain"/>
    <property type="match status" value="1"/>
</dbReference>
<dbReference type="InterPro" id="IPR012910">
    <property type="entry name" value="Plug_dom"/>
</dbReference>
<dbReference type="Pfam" id="PF00593">
    <property type="entry name" value="TonB_dep_Rec_b-barrel"/>
    <property type="match status" value="1"/>
</dbReference>
<protein>
    <submittedName>
        <fullName evidence="15">Iron complex outermembrane recepter protein/outer membrane receptor for ferrienterochelin and colicins</fullName>
    </submittedName>
</protein>
<evidence type="ECO:0000256" key="4">
    <source>
        <dbReference type="ARBA" id="ARBA00022692"/>
    </source>
</evidence>
<keyword evidence="5 12" id="KW-0732">Signal</keyword>
<organism evidence="15 16">
    <name type="scientific">Hydrobacter penzbergensis</name>
    <dbReference type="NCBI Taxonomy" id="1235997"/>
    <lineage>
        <taxon>Bacteria</taxon>
        <taxon>Pseudomonadati</taxon>
        <taxon>Bacteroidota</taxon>
        <taxon>Chitinophagia</taxon>
        <taxon>Chitinophagales</taxon>
        <taxon>Chitinophagaceae</taxon>
        <taxon>Hydrobacter</taxon>
    </lineage>
</organism>
<dbReference type="Proteomes" id="UP000198711">
    <property type="component" value="Unassembled WGS sequence"/>
</dbReference>
<dbReference type="PANTHER" id="PTHR30069:SF29">
    <property type="entry name" value="HEMOGLOBIN AND HEMOGLOBIN-HAPTOGLOBIN-BINDING PROTEIN 1-RELATED"/>
    <property type="match status" value="1"/>
</dbReference>
<comment type="similarity">
    <text evidence="10 11">Belongs to the TonB-dependent receptor family.</text>
</comment>
<gene>
    <name evidence="15" type="ORF">SAMN05444410_105184</name>
</gene>
<dbReference type="InterPro" id="IPR036942">
    <property type="entry name" value="Beta-barrel_TonB_sf"/>
</dbReference>
<evidence type="ECO:0000256" key="8">
    <source>
        <dbReference type="ARBA" id="ARBA00023170"/>
    </source>
</evidence>
<keyword evidence="9 10" id="KW-0998">Cell outer membrane</keyword>